<dbReference type="Gene3D" id="1.10.12.10">
    <property type="entry name" value="Lyase 2-enoyl-coa Hydratase, Chain A, domain 2"/>
    <property type="match status" value="1"/>
</dbReference>
<keyword evidence="2 3" id="KW-0456">Lyase</keyword>
<organism evidence="3">
    <name type="scientific">uncultured Aureispira sp</name>
    <dbReference type="NCBI Taxonomy" id="1331704"/>
    <lineage>
        <taxon>Bacteria</taxon>
        <taxon>Pseudomonadati</taxon>
        <taxon>Bacteroidota</taxon>
        <taxon>Saprospiria</taxon>
        <taxon>Saprospirales</taxon>
        <taxon>Saprospiraceae</taxon>
        <taxon>Aureispira</taxon>
        <taxon>environmental samples</taxon>
    </lineage>
</organism>
<proteinExistence type="inferred from homology"/>
<dbReference type="FunFam" id="1.10.12.10:FF:000001">
    <property type="entry name" value="Probable enoyl-CoA hydratase, mitochondrial"/>
    <property type="match status" value="1"/>
</dbReference>
<dbReference type="InterPro" id="IPR001753">
    <property type="entry name" value="Enoyl-CoA_hydra/iso"/>
</dbReference>
<accession>A0A6S6RZQ4</accession>
<dbReference type="CDD" id="cd06558">
    <property type="entry name" value="crotonase-like"/>
    <property type="match status" value="1"/>
</dbReference>
<comment type="similarity">
    <text evidence="1">Belongs to the enoyl-CoA hydratase/isomerase family.</text>
</comment>
<dbReference type="GO" id="GO:0004300">
    <property type="term" value="F:enoyl-CoA hydratase activity"/>
    <property type="evidence" value="ECO:0007669"/>
    <property type="project" value="UniProtKB-EC"/>
</dbReference>
<dbReference type="InterPro" id="IPR014748">
    <property type="entry name" value="Enoyl-CoA_hydra_C"/>
</dbReference>
<dbReference type="Pfam" id="PF00378">
    <property type="entry name" value="ECH_1"/>
    <property type="match status" value="1"/>
</dbReference>
<protein>
    <submittedName>
        <fullName evidence="3">Enoyl-CoA hydratase (EC)</fullName>
        <ecNumber evidence="3">4.2.1.17</ecNumber>
    </submittedName>
</protein>
<evidence type="ECO:0000256" key="2">
    <source>
        <dbReference type="ARBA" id="ARBA00023239"/>
    </source>
</evidence>
<dbReference type="InterPro" id="IPR029045">
    <property type="entry name" value="ClpP/crotonase-like_dom_sf"/>
</dbReference>
<dbReference type="PANTHER" id="PTHR43459:SF1">
    <property type="entry name" value="EG:BACN32G11.4 PROTEIN"/>
    <property type="match status" value="1"/>
</dbReference>
<dbReference type="SUPFAM" id="SSF52096">
    <property type="entry name" value="ClpP/crotonase"/>
    <property type="match status" value="1"/>
</dbReference>
<evidence type="ECO:0000313" key="3">
    <source>
        <dbReference type="EMBL" id="CAA6800933.1"/>
    </source>
</evidence>
<gene>
    <name evidence="3" type="ORF">HELGO_WM30463</name>
</gene>
<dbReference type="Gene3D" id="3.90.226.10">
    <property type="entry name" value="2-enoyl-CoA Hydratase, Chain A, domain 1"/>
    <property type="match status" value="1"/>
</dbReference>
<name>A0A6S6RZQ4_9BACT</name>
<dbReference type="EC" id="4.2.1.17" evidence="3"/>
<evidence type="ECO:0000256" key="1">
    <source>
        <dbReference type="ARBA" id="ARBA00005254"/>
    </source>
</evidence>
<dbReference type="PANTHER" id="PTHR43459">
    <property type="entry name" value="ENOYL-COA HYDRATASE"/>
    <property type="match status" value="1"/>
</dbReference>
<sequence>MSETIQFKQENGVVTLTLNRPKAFNSFNRAMAFALIERLEACAKDDAVRAIVLTGEGRAFCAGQDLKEATDDNGISFEMILNEHYNPIIKAIRRIKKPVLAAVNGVAAGAGANIAFACDLTIAKKSASFTQAFSKIGLVPDSGGTFFLPRLVGLQRATAMMMLSNKITAEEAVGMGLIYQVAEDDSFEEQVEKLASRLAKMPTKALGMTKELINAGMENDLDSQLKMEGDYQIEASESEDYEEGVNAFLEKRKPVFKGK</sequence>
<dbReference type="AlphaFoldDB" id="A0A6S6RZQ4"/>
<reference evidence="3" key="1">
    <citation type="submission" date="2020-01" db="EMBL/GenBank/DDBJ databases">
        <authorList>
            <person name="Meier V. D."/>
            <person name="Meier V D."/>
        </authorList>
    </citation>
    <scope>NUCLEOTIDE SEQUENCE</scope>
    <source>
        <strain evidence="3">HLG_WM_MAG_10</strain>
    </source>
</reference>
<dbReference type="EMBL" id="CACVAQ010000058">
    <property type="protein sequence ID" value="CAA6800933.1"/>
    <property type="molecule type" value="Genomic_DNA"/>
</dbReference>